<feature type="domain" description="OTU" evidence="1">
    <location>
        <begin position="1279"/>
        <end position="1414"/>
    </location>
</feature>
<reference evidence="2 3" key="1">
    <citation type="submission" date="2022-05" db="EMBL/GenBank/DDBJ databases">
        <authorList>
            <consortium name="Genoscope - CEA"/>
            <person name="William W."/>
        </authorList>
    </citation>
    <scope>NUCLEOTIDE SEQUENCE [LARGE SCALE GENOMIC DNA]</scope>
</reference>
<dbReference type="Gene3D" id="1.10.10.10">
    <property type="entry name" value="Winged helix-like DNA-binding domain superfamily/Winged helix DNA-binding domain"/>
    <property type="match status" value="1"/>
</dbReference>
<dbReference type="Pfam" id="PF20706">
    <property type="entry name" value="GT4-conflict"/>
    <property type="match status" value="1"/>
</dbReference>
<dbReference type="Gene3D" id="3.40.50.300">
    <property type="entry name" value="P-loop containing nucleotide triphosphate hydrolases"/>
    <property type="match status" value="1"/>
</dbReference>
<name>A0ABN8SAM1_9CNID</name>
<evidence type="ECO:0000313" key="2">
    <source>
        <dbReference type="EMBL" id="CAH3187275.1"/>
    </source>
</evidence>
<dbReference type="PROSITE" id="PS50802">
    <property type="entry name" value="OTU"/>
    <property type="match status" value="1"/>
</dbReference>
<dbReference type="Gene3D" id="3.90.70.80">
    <property type="match status" value="1"/>
</dbReference>
<dbReference type="InterPro" id="IPR027417">
    <property type="entry name" value="P-loop_NTPase"/>
</dbReference>
<dbReference type="CDD" id="cd22758">
    <property type="entry name" value="OTU_232R-like"/>
    <property type="match status" value="1"/>
</dbReference>
<dbReference type="Gene3D" id="3.40.50.2000">
    <property type="entry name" value="Glycogen Phosphorylase B"/>
    <property type="match status" value="2"/>
</dbReference>
<sequence>APSGNPLIWRSKLVPEGEFSSAIRGHYAYKATWSPTKTQIPSYQKSALIFTHHSWCCEHAWRLDVSAVKKTTSFFSLAPLEIEARGEKAQLAYQSALKYGAVNVYRGRVLLIGQDRAGKTSLKKSLIGLPFNSKEKSTDGIEVDPSKFQLDVGEVRNWQSINERKQGLMGCSRDVAQMVVEKMYDIPVSRAWVQEEERGEAILQNDDNKNRKQVDTYGEKEEVSLVNQVGDPNEDGVSELTLTEPDHELVVDTTSPPEEIKDRAVNLIKYMKGDNVKPEESVVSIELWDFAGQHLYYASHPVFLSSRALYILVCNLSKSLHDTAKPCVRQGSRNVDLENPNGETNLENLLSWLSTVHSVAQMRRETCDDVEKEVPHLRPPVIIVGTHADKPFEDIATMKTEIQNAIAGKDYEGHVVRTIFSIDNTAKLLQNKIRNVFRKDENIDDIRALRVKIMEVLRQEPYIGEKIPVRWLNFEKVINALLSKPVYYLSITKLRTHAKEKCFIDDHEEFTTMVNFYHDLGIIIKHRRTVILSAKWLIDLFGQLITIPDFEKIVPKFAKLWKEVEKSGVLSMELLDHVFSKFLLKGVARKDILDLMEQFALIAKFSSSKTGEKYFVPSQLKASPDSLCSMTPTTLDPCPLFVYFVSGSVPHGLFTRLVSRSVRWCSDAGPTQPPTLYQNGAWFVIGKQTVHDFVLICKKQFIKFFIKRRNQPQQISVDDTSEVAVQVREFVEATLQALSRDLYKGGLQYHIRVACPYCLREQCPRHNQIACSHEDCLHLLEVRHGDPLICKEKPVEEVLTVTGHQKWFSQISTKEACTPSSSPDTAQARPDCLLLKVTLLANEWRSSKGGLSTINRTLAIHLAKDANVEVTILVPEFECGEEDKRAAKSHNISIREAERLPAYNDPLDWLSFPPEDLDIQVVIGHGAKLGRQAQIIRKSHRCKWVQVVHTEPEELAMHKNYPSAIAKGEGKNRAEVELCQIADLIIAVGSKLKDAISSQLRSSRREIFQLTPGSFTEFSDVEHSKQENVNFKVLTFGRGDFEDFSLKGYDIASQSIVELKDSSYSLVFVGASDGRQDDVAEILLQTGISKNQLIVRSFVKDKHRLRELFFEVDLAILPSRTEGFGLTALEAMSAGLPILVSGNSGFGKALRCLPMGEAYVIDSDDPKEWAKAIAAIRQKSRTQRLEEIQRLRRSYDERFSWDRQCQALVDRMWKMVYDLEKTKEVDVPQNDCEKDAVTGPIAGEPIFLALQQILLEARIDSSKTKLSQTLKTTALEKGFAISDNQGEGNCMFFALSEQLVLIKGIQISHDELRRTIVQHLRENPKLPDGTELFHFVDGYPSWDAYLTSMMADGTWGDQVILHGAANCFQTCIHVISSLRHRHDVMICPEYDVAGRNRLVLGHLHELHYVSLIPHKGGKDV</sequence>
<gene>
    <name evidence="2" type="ORF">PLOB_00037174</name>
</gene>
<dbReference type="CDD" id="cd03801">
    <property type="entry name" value="GT4_PimA-like"/>
    <property type="match status" value="1"/>
</dbReference>
<evidence type="ECO:0000259" key="1">
    <source>
        <dbReference type="PROSITE" id="PS50802"/>
    </source>
</evidence>
<proteinExistence type="predicted"/>
<dbReference type="SUPFAM" id="SSF53756">
    <property type="entry name" value="UDP-Glycosyltransferase/glycogen phosphorylase"/>
    <property type="match status" value="1"/>
</dbReference>
<dbReference type="Pfam" id="PF02338">
    <property type="entry name" value="OTU"/>
    <property type="match status" value="1"/>
</dbReference>
<dbReference type="InterPro" id="IPR036388">
    <property type="entry name" value="WH-like_DNA-bd_sf"/>
</dbReference>
<dbReference type="InterPro" id="IPR038765">
    <property type="entry name" value="Papain-like_cys_pep_sf"/>
</dbReference>
<dbReference type="SUPFAM" id="SSF52540">
    <property type="entry name" value="P-loop containing nucleoside triphosphate hydrolases"/>
    <property type="match status" value="1"/>
</dbReference>
<dbReference type="PANTHER" id="PTHR47508">
    <property type="entry name" value="SAM DOMAIN-CONTAINING PROTEIN-RELATED"/>
    <property type="match status" value="1"/>
</dbReference>
<dbReference type="Pfam" id="PF08477">
    <property type="entry name" value="Roc"/>
    <property type="match status" value="1"/>
</dbReference>
<protein>
    <recommendedName>
        <fullName evidence="1">OTU domain-containing protein</fullName>
    </recommendedName>
</protein>
<dbReference type="PANTHER" id="PTHR47508:SF1">
    <property type="entry name" value="NON-SPECIFIC SERINE_THREONINE PROTEIN KINASE"/>
    <property type="match status" value="1"/>
</dbReference>
<feature type="non-terminal residue" evidence="2">
    <location>
        <position position="1"/>
    </location>
</feature>
<dbReference type="EMBL" id="CALNXK010000532">
    <property type="protein sequence ID" value="CAH3187275.1"/>
    <property type="molecule type" value="Genomic_DNA"/>
</dbReference>
<evidence type="ECO:0000313" key="3">
    <source>
        <dbReference type="Proteomes" id="UP001159405"/>
    </source>
</evidence>
<dbReference type="InterPro" id="IPR003323">
    <property type="entry name" value="OTU_dom"/>
</dbReference>
<comment type="caution">
    <text evidence="2">The sequence shown here is derived from an EMBL/GenBank/DDBJ whole genome shotgun (WGS) entry which is preliminary data.</text>
</comment>
<keyword evidence="3" id="KW-1185">Reference proteome</keyword>
<dbReference type="Proteomes" id="UP001159405">
    <property type="component" value="Unassembled WGS sequence"/>
</dbReference>
<organism evidence="2 3">
    <name type="scientific">Porites lobata</name>
    <dbReference type="NCBI Taxonomy" id="104759"/>
    <lineage>
        <taxon>Eukaryota</taxon>
        <taxon>Metazoa</taxon>
        <taxon>Cnidaria</taxon>
        <taxon>Anthozoa</taxon>
        <taxon>Hexacorallia</taxon>
        <taxon>Scleractinia</taxon>
        <taxon>Fungiina</taxon>
        <taxon>Poritidae</taxon>
        <taxon>Porites</taxon>
    </lineage>
</organism>
<dbReference type="SUPFAM" id="SSF54001">
    <property type="entry name" value="Cysteine proteinases"/>
    <property type="match status" value="1"/>
</dbReference>
<accession>A0ABN8SAM1</accession>